<dbReference type="PROSITE" id="PS51145">
    <property type="entry name" value="ZU5"/>
    <property type="match status" value="1"/>
</dbReference>
<dbReference type="AlphaFoldDB" id="A0AAN8ALH9"/>
<evidence type="ECO:0000256" key="7">
    <source>
        <dbReference type="ARBA" id="ARBA00023136"/>
    </source>
</evidence>
<keyword evidence="10" id="KW-0968">Cytoplasmic vesicle</keyword>
<dbReference type="PROSITE" id="PS50002">
    <property type="entry name" value="SH3"/>
    <property type="match status" value="2"/>
</dbReference>
<feature type="domain" description="ZU5" evidence="14">
    <location>
        <begin position="318"/>
        <end position="453"/>
    </location>
</feature>
<evidence type="ECO:0008006" key="17">
    <source>
        <dbReference type="Google" id="ProtNLM"/>
    </source>
</evidence>
<dbReference type="GO" id="GO:0006897">
    <property type="term" value="P:endocytosis"/>
    <property type="evidence" value="ECO:0007669"/>
    <property type="project" value="UniProtKB-KW"/>
</dbReference>
<dbReference type="Pfam" id="PF23640">
    <property type="entry name" value="UPA_SH3BP4"/>
    <property type="match status" value="1"/>
</dbReference>
<gene>
    <name evidence="15" type="ORF">PBY51_022058</name>
</gene>
<feature type="domain" description="SH3" evidence="13">
    <location>
        <begin position="57"/>
        <end position="116"/>
    </location>
</feature>
<keyword evidence="8" id="KW-0168">Coated pit</keyword>
<dbReference type="SMART" id="SM00326">
    <property type="entry name" value="SH3"/>
    <property type="match status" value="1"/>
</dbReference>
<evidence type="ECO:0000256" key="9">
    <source>
        <dbReference type="ARBA" id="ARBA00023242"/>
    </source>
</evidence>
<reference evidence="15 16" key="1">
    <citation type="journal article" date="2023" name="Genes (Basel)">
        <title>Chromosome-Level Genome Assembly and Circadian Gene Repertoire of the Patagonia Blennie Eleginops maclovinus-The Closest Ancestral Proxy of Antarctic Cryonotothenioids.</title>
        <authorList>
            <person name="Cheng C.C."/>
            <person name="Rivera-Colon A.G."/>
            <person name="Minhas B.F."/>
            <person name="Wilson L."/>
            <person name="Rayamajhi N."/>
            <person name="Vargas-Chacoff L."/>
            <person name="Catchen J.M."/>
        </authorList>
    </citation>
    <scope>NUCLEOTIDE SEQUENCE [LARGE SCALE GENOMIC DNA]</scope>
    <source>
        <strain evidence="15">JMC-PN-2008</strain>
    </source>
</reference>
<reference evidence="15 16" key="2">
    <citation type="journal article" date="2023" name="Mol. Biol. Evol.">
        <title>Genomics of Secondarily Temperate Adaptation in the Only Non-Antarctic Icefish.</title>
        <authorList>
            <person name="Rivera-Colon A.G."/>
            <person name="Rayamajhi N."/>
            <person name="Minhas B.F."/>
            <person name="Madrigal G."/>
            <person name="Bilyk K.T."/>
            <person name="Yoon V."/>
            <person name="Hune M."/>
            <person name="Gregory S."/>
            <person name="Cheng C.H.C."/>
            <person name="Catchen J.M."/>
        </authorList>
    </citation>
    <scope>NUCLEOTIDE SEQUENCE [LARGE SCALE GENOMIC DNA]</scope>
    <source>
        <strain evidence="15">JMC-PN-2008</strain>
    </source>
</reference>
<accession>A0AAN8ALH9</accession>
<dbReference type="GO" id="GO:0030136">
    <property type="term" value="C:clathrin-coated vesicle"/>
    <property type="evidence" value="ECO:0007669"/>
    <property type="project" value="UniProtKB-SubCell"/>
</dbReference>
<dbReference type="Proteomes" id="UP001346869">
    <property type="component" value="Unassembled WGS sequence"/>
</dbReference>
<evidence type="ECO:0000256" key="8">
    <source>
        <dbReference type="ARBA" id="ARBA00023176"/>
    </source>
</evidence>
<keyword evidence="7" id="KW-0472">Membrane</keyword>
<keyword evidence="5" id="KW-0254">Endocytosis</keyword>
<evidence type="ECO:0000256" key="5">
    <source>
        <dbReference type="ARBA" id="ARBA00022583"/>
    </source>
</evidence>
<dbReference type="InterPro" id="IPR056181">
    <property type="entry name" value="SH3BP4_C"/>
</dbReference>
<dbReference type="Pfam" id="PF00018">
    <property type="entry name" value="SH3_1"/>
    <property type="match status" value="1"/>
</dbReference>
<dbReference type="Pfam" id="PF07653">
    <property type="entry name" value="SH3_2"/>
    <property type="match status" value="1"/>
</dbReference>
<evidence type="ECO:0000256" key="10">
    <source>
        <dbReference type="ARBA" id="ARBA00023329"/>
    </source>
</evidence>
<keyword evidence="16" id="KW-1185">Reference proteome</keyword>
<evidence type="ECO:0000256" key="12">
    <source>
        <dbReference type="SAM" id="MobiDB-lite"/>
    </source>
</evidence>
<evidence type="ECO:0000256" key="1">
    <source>
        <dbReference type="ARBA" id="ARBA00004123"/>
    </source>
</evidence>
<dbReference type="InterPro" id="IPR036028">
    <property type="entry name" value="SH3-like_dom_sf"/>
</dbReference>
<dbReference type="FunFam" id="2.60.220.30:FF:000008">
    <property type="entry name" value="SH3 domain-binding protein 4"/>
    <property type="match status" value="1"/>
</dbReference>
<dbReference type="Pfam" id="PF24094">
    <property type="entry name" value="DEATH_SH3BP4"/>
    <property type="match status" value="1"/>
</dbReference>
<keyword evidence="6" id="KW-0677">Repeat</keyword>
<dbReference type="InterPro" id="IPR056182">
    <property type="entry name" value="UPA_SH3BP4"/>
</dbReference>
<dbReference type="PANTHER" id="PTHR15603">
    <property type="entry name" value="SH3 DOMAIN-CONTAINING PROTEIN"/>
    <property type="match status" value="1"/>
</dbReference>
<dbReference type="Pfam" id="PF23637">
    <property type="entry name" value="SH3BP4_C"/>
    <property type="match status" value="1"/>
</dbReference>
<dbReference type="SUPFAM" id="SSF50044">
    <property type="entry name" value="SH3-domain"/>
    <property type="match status" value="1"/>
</dbReference>
<dbReference type="Gene3D" id="2.60.220.30">
    <property type="match status" value="1"/>
</dbReference>
<evidence type="ECO:0000259" key="13">
    <source>
        <dbReference type="PROSITE" id="PS50002"/>
    </source>
</evidence>
<evidence type="ECO:0000256" key="6">
    <source>
        <dbReference type="ARBA" id="ARBA00022737"/>
    </source>
</evidence>
<organism evidence="15 16">
    <name type="scientific">Eleginops maclovinus</name>
    <name type="common">Patagonian blennie</name>
    <name type="synonym">Eleginus maclovinus</name>
    <dbReference type="NCBI Taxonomy" id="56733"/>
    <lineage>
        <taxon>Eukaryota</taxon>
        <taxon>Metazoa</taxon>
        <taxon>Chordata</taxon>
        <taxon>Craniata</taxon>
        <taxon>Vertebrata</taxon>
        <taxon>Euteleostomi</taxon>
        <taxon>Actinopterygii</taxon>
        <taxon>Neopterygii</taxon>
        <taxon>Teleostei</taxon>
        <taxon>Neoteleostei</taxon>
        <taxon>Acanthomorphata</taxon>
        <taxon>Eupercaria</taxon>
        <taxon>Perciformes</taxon>
        <taxon>Notothenioidei</taxon>
        <taxon>Eleginopidae</taxon>
        <taxon>Eleginops</taxon>
    </lineage>
</organism>
<dbReference type="GO" id="GO:0005634">
    <property type="term" value="C:nucleus"/>
    <property type="evidence" value="ECO:0007669"/>
    <property type="project" value="UniProtKB-SubCell"/>
</dbReference>
<dbReference type="InterPro" id="IPR056183">
    <property type="entry name" value="DEATH_SH3BP4"/>
</dbReference>
<dbReference type="Gene3D" id="2.30.30.40">
    <property type="entry name" value="SH3 Domains"/>
    <property type="match status" value="1"/>
</dbReference>
<proteinExistence type="predicted"/>
<dbReference type="InterPro" id="IPR001452">
    <property type="entry name" value="SH3_domain"/>
</dbReference>
<comment type="subcellular location">
    <subcellularLocation>
        <location evidence="2">Cytoplasmic vesicle</location>
        <location evidence="2">Clathrin-coated vesicle</location>
    </subcellularLocation>
    <subcellularLocation>
        <location evidence="3">Membrane</location>
        <location evidence="3">Clathrin-coated pit</location>
    </subcellularLocation>
    <subcellularLocation>
        <location evidence="1">Nucleus</location>
    </subcellularLocation>
</comment>
<name>A0AAN8ALH9_ELEMC</name>
<dbReference type="Pfam" id="PF00791">
    <property type="entry name" value="ZU5"/>
    <property type="match status" value="1"/>
</dbReference>
<evidence type="ECO:0000256" key="4">
    <source>
        <dbReference type="ARBA" id="ARBA00022443"/>
    </source>
</evidence>
<keyword evidence="9" id="KW-0539">Nucleus</keyword>
<dbReference type="InterPro" id="IPR000906">
    <property type="entry name" value="ZU5_dom"/>
</dbReference>
<keyword evidence="4 11" id="KW-0728">SH3 domain</keyword>
<evidence type="ECO:0000313" key="15">
    <source>
        <dbReference type="EMBL" id="KAK5860594.1"/>
    </source>
</evidence>
<evidence type="ECO:0000259" key="14">
    <source>
        <dbReference type="PROSITE" id="PS51145"/>
    </source>
</evidence>
<evidence type="ECO:0000256" key="2">
    <source>
        <dbReference type="ARBA" id="ARBA00004132"/>
    </source>
</evidence>
<feature type="region of interest" description="Disordered" evidence="12">
    <location>
        <begin position="164"/>
        <end position="186"/>
    </location>
</feature>
<dbReference type="PANTHER" id="PTHR15603:SF3">
    <property type="entry name" value="SH3 DOMAIN-BINDING PROTEIN 4"/>
    <property type="match status" value="1"/>
</dbReference>
<evidence type="ECO:0000256" key="11">
    <source>
        <dbReference type="PROSITE-ProRule" id="PRU00192"/>
    </source>
</evidence>
<protein>
    <recommendedName>
        <fullName evidence="17">SH3-domain binding protein 4</fullName>
    </recommendedName>
</protein>
<dbReference type="GO" id="GO:0005905">
    <property type="term" value="C:clathrin-coated pit"/>
    <property type="evidence" value="ECO:0007669"/>
    <property type="project" value="UniProtKB-SubCell"/>
</dbReference>
<comment type="caution">
    <text evidence="15">The sequence shown here is derived from an EMBL/GenBank/DDBJ whole genome shotgun (WGS) entry which is preliminary data.</text>
</comment>
<dbReference type="EMBL" id="JAUZQC010000013">
    <property type="protein sequence ID" value="KAK5860594.1"/>
    <property type="molecule type" value="Genomic_DNA"/>
</dbReference>
<feature type="domain" description="SH3" evidence="13">
    <location>
        <begin position="653"/>
        <end position="723"/>
    </location>
</feature>
<evidence type="ECO:0000313" key="16">
    <source>
        <dbReference type="Proteomes" id="UP001346869"/>
    </source>
</evidence>
<sequence length="962" mass="106700">MAAHRIRATATNNTSLPRCRSEGTLIDLSDGVSEATLNDVKVPSPSALRLDSTASFGAAREVVAIKDYCPSSFTTLKFSKGDRLYVLDSSGGEWWYAHNNTEMGYIPAAYVEPINFRDSSFSDSGMIDTVGDGIEEAAKEMDLLGEWSGVILKPTTFQNGNPFATTHTSTNPFLSGGPQSSLDQNSNEKSVDLLLFDTLTPSVPNSTSSATTNGFSSVFNPISPSVGPGQTLRRDNPFFRSKRSYSLSELSILQAQSDAPQGSSGFFGGLKAPAPEQFQSREDFRTAWLTHRKLARSCHDLDSLGQNPGWGQTQPVETNIVCRLDSSGGAVQLPDSNISIHLPEGHVAPGDTQQISIKALLDPPLELNNDRCTTVSPVVEIKLSNMETKTTVTLEMKVSVVVKMECRETTEVLCVRSDCKEGPYSQIPQAYVYGDTVQVCLDNLEPCMYVCVVAQSRTLPPDTMVWENVVKKITLGVYGPKHIHPSFKTVVAMFGHDCAPKTLLVSDAGKQVQSAPSVVLQLWGKHQFVLSKPQDLSVGVYSNMANYEVKANDKARVVRGFQVKLGKVSRLVYMIASRNIDDVSDFTLRIQVKDDHDCILAQFCVQTPTPPPKAGPKTSVQRRFLKKKEVGKIVLSPLAVASKYPVFQDRRINNLKFGKLIKTVIRQTKNQYLLEYKKGDYVALLSEEKIKLKGQLWTKEWYIGYYQGKMGFVHAKNVLVVGKVKPIYFSGPDLTTALLLEQTLKPCKFLTYIYASVRTILMENIGNWRAFADALGYVNLPLTHFCRAELDSEPERVASVLEKLKEDCNNSESKERKSFQKELLTALLKLDCQGLVARLVMDFVLLTTAVEVAGRWRELAERLVKVSRQQMDAYEAPHRDKSGVVDSEAMWKPAYDFLVTWAAQIGDSYRDVLQELHLGLDKMKNPITKRWKHLTGSLILVNCLDALRSSAFSPAAQDDYAI</sequence>
<evidence type="ECO:0000256" key="3">
    <source>
        <dbReference type="ARBA" id="ARBA00004600"/>
    </source>
</evidence>